<dbReference type="Proteomes" id="UP001174677">
    <property type="component" value="Chromosome 9"/>
</dbReference>
<keyword evidence="4" id="KW-1185">Reference proteome</keyword>
<dbReference type="InterPro" id="IPR002625">
    <property type="entry name" value="Smr_dom"/>
</dbReference>
<organism evidence="3 4">
    <name type="scientific">Hevea brasiliensis</name>
    <name type="common">Para rubber tree</name>
    <name type="synonym">Siphonia brasiliensis</name>
    <dbReference type="NCBI Taxonomy" id="3981"/>
    <lineage>
        <taxon>Eukaryota</taxon>
        <taxon>Viridiplantae</taxon>
        <taxon>Streptophyta</taxon>
        <taxon>Embryophyta</taxon>
        <taxon>Tracheophyta</taxon>
        <taxon>Spermatophyta</taxon>
        <taxon>Magnoliopsida</taxon>
        <taxon>eudicotyledons</taxon>
        <taxon>Gunneridae</taxon>
        <taxon>Pentapetalae</taxon>
        <taxon>rosids</taxon>
        <taxon>fabids</taxon>
        <taxon>Malpighiales</taxon>
        <taxon>Euphorbiaceae</taxon>
        <taxon>Crotonoideae</taxon>
        <taxon>Micrandreae</taxon>
        <taxon>Hevea</taxon>
    </lineage>
</organism>
<dbReference type="EMBL" id="JARPOI010000009">
    <property type="protein sequence ID" value="KAJ9172494.1"/>
    <property type="molecule type" value="Genomic_DNA"/>
</dbReference>
<dbReference type="PANTHER" id="PTHR47676">
    <property type="entry name" value="OS01G0225100 PROTEIN"/>
    <property type="match status" value="1"/>
</dbReference>
<feature type="compositionally biased region" description="Low complexity" evidence="1">
    <location>
        <begin position="31"/>
        <end position="40"/>
    </location>
</feature>
<dbReference type="InterPro" id="IPR013899">
    <property type="entry name" value="DUF1771"/>
</dbReference>
<dbReference type="InterPro" id="IPR036063">
    <property type="entry name" value="Smr_dom_sf"/>
</dbReference>
<feature type="region of interest" description="Disordered" evidence="1">
    <location>
        <begin position="1"/>
        <end position="40"/>
    </location>
</feature>
<sequence>MKQQTKRKKKKHRPSRASNPSGNQAPHDGEQNQQQQQQQTNTVLSLMEAFDYVSFEEASSACREANGDVNKAAGILANLTDNVEDPSTSSVSSLDFGSGFNSSIAGSSSGSSEGYMEANMNMVNRKGFRGSNKQKKVVAATGTVSTVLGKEYVKASPRRDSAKTKEFVNGVVVKEEAEQFLCSMLSDDCELSMAIVRDVLCQCGYDVEKALDALLDLSASSIEQSRNTYVVERDDNATDRASDCTSHSTESEVHESIWGYDCRNYSEVLTGFEAPSTSPRSNQSDLPQKVLESLFHTSRSSEHEPGTMNWRHVVKKMQLLGLGIDVCPSSDTVPQQDTYARGSDYHLFRQCAKQHWESMRSYYQKAAVAYAKGEREYAAYLSDQGKLQTKLAQEADERASQNIFKARNKGIENVVTIDLHGQHVKQAMKLLKLHLLFGTYVHSIQTLRVITGCGSHGVGKSKLKQSIIKLLEREGIRWSEENRGTVLIKIDGLKEYSFLDSDSDTEPL</sequence>
<name>A0ABQ9M0V3_HEVBR</name>
<evidence type="ECO:0000259" key="2">
    <source>
        <dbReference type="PROSITE" id="PS50828"/>
    </source>
</evidence>
<gene>
    <name evidence="3" type="ORF">P3X46_015724</name>
</gene>
<feature type="compositionally biased region" description="Basic residues" evidence="1">
    <location>
        <begin position="1"/>
        <end position="15"/>
    </location>
</feature>
<comment type="caution">
    <text evidence="3">The sequence shown here is derived from an EMBL/GenBank/DDBJ whole genome shotgun (WGS) entry which is preliminary data.</text>
</comment>
<reference evidence="3" key="1">
    <citation type="journal article" date="2023" name="Plant Biotechnol. J.">
        <title>Chromosome-level wild Hevea brasiliensis genome provides new tools for genomic-assisted breeding and valuable loci to elevate rubber yield.</title>
        <authorList>
            <person name="Cheng H."/>
            <person name="Song X."/>
            <person name="Hu Y."/>
            <person name="Wu T."/>
            <person name="Yang Q."/>
            <person name="An Z."/>
            <person name="Feng S."/>
            <person name="Deng Z."/>
            <person name="Wu W."/>
            <person name="Zeng X."/>
            <person name="Tu M."/>
            <person name="Wang X."/>
            <person name="Huang H."/>
        </authorList>
    </citation>
    <scope>NUCLEOTIDE SEQUENCE</scope>
    <source>
        <strain evidence="3">MT/VB/25A 57/8</strain>
    </source>
</reference>
<dbReference type="Pfam" id="PF01713">
    <property type="entry name" value="Smr"/>
    <property type="match status" value="1"/>
</dbReference>
<dbReference type="InterPro" id="IPR055319">
    <property type="entry name" value="At5g58720-like"/>
</dbReference>
<dbReference type="PROSITE" id="PS50828">
    <property type="entry name" value="SMR"/>
    <property type="match status" value="1"/>
</dbReference>
<evidence type="ECO:0000256" key="1">
    <source>
        <dbReference type="SAM" id="MobiDB-lite"/>
    </source>
</evidence>
<evidence type="ECO:0000313" key="4">
    <source>
        <dbReference type="Proteomes" id="UP001174677"/>
    </source>
</evidence>
<dbReference type="Pfam" id="PF24767">
    <property type="entry name" value="UBA_At5g58720"/>
    <property type="match status" value="1"/>
</dbReference>
<dbReference type="SMART" id="SM01162">
    <property type="entry name" value="DUF1771"/>
    <property type="match status" value="1"/>
</dbReference>
<feature type="domain" description="Smr" evidence="2">
    <location>
        <begin position="417"/>
        <end position="491"/>
    </location>
</feature>
<dbReference type="SMART" id="SM00463">
    <property type="entry name" value="SMR"/>
    <property type="match status" value="1"/>
</dbReference>
<dbReference type="Pfam" id="PF08590">
    <property type="entry name" value="DUF1771"/>
    <property type="match status" value="1"/>
</dbReference>
<accession>A0ABQ9M0V3</accession>
<proteinExistence type="predicted"/>
<dbReference type="SUPFAM" id="SSF160443">
    <property type="entry name" value="SMR domain-like"/>
    <property type="match status" value="1"/>
</dbReference>
<dbReference type="Gene3D" id="3.30.1370.110">
    <property type="match status" value="1"/>
</dbReference>
<evidence type="ECO:0000313" key="3">
    <source>
        <dbReference type="EMBL" id="KAJ9172494.1"/>
    </source>
</evidence>
<dbReference type="PANTHER" id="PTHR47676:SF1">
    <property type="entry name" value="SMR DOMAIN-CONTAINING PROTEIN"/>
    <property type="match status" value="1"/>
</dbReference>
<protein>
    <recommendedName>
        <fullName evidence="2">Smr domain-containing protein</fullName>
    </recommendedName>
</protein>
<dbReference type="InterPro" id="IPR056254">
    <property type="entry name" value="At5g58720/SDE5-like_UBA-like"/>
</dbReference>